<accession>A0A1T4JX47</accession>
<dbReference type="PROSITE" id="PS51462">
    <property type="entry name" value="NUDIX"/>
    <property type="match status" value="1"/>
</dbReference>
<dbReference type="GO" id="GO:0019693">
    <property type="term" value="P:ribose phosphate metabolic process"/>
    <property type="evidence" value="ECO:0007669"/>
    <property type="project" value="TreeGrafter"/>
</dbReference>
<dbReference type="PROSITE" id="PS00893">
    <property type="entry name" value="NUDIX_BOX"/>
    <property type="match status" value="1"/>
</dbReference>
<protein>
    <recommendedName>
        <fullName evidence="4">GDP-mannose pyrophosphatase</fullName>
    </recommendedName>
    <alternativeName>
        <fullName evidence="6">GDP-mannose hydrolase</fullName>
    </alternativeName>
    <alternativeName>
        <fullName evidence="7">GDPMK</fullName>
    </alternativeName>
</protein>
<reference evidence="10" key="1">
    <citation type="submission" date="2017-02" db="EMBL/GenBank/DDBJ databases">
        <authorList>
            <person name="Varghese N."/>
            <person name="Submissions S."/>
        </authorList>
    </citation>
    <scope>NUCLEOTIDE SEQUENCE [LARGE SCALE GENOMIC DNA]</scope>
    <source>
        <strain evidence="10">ATCC BAA-34</strain>
    </source>
</reference>
<organism evidence="9 10">
    <name type="scientific">Trichlorobacter thiogenes</name>
    <dbReference type="NCBI Taxonomy" id="115783"/>
    <lineage>
        <taxon>Bacteria</taxon>
        <taxon>Pseudomonadati</taxon>
        <taxon>Thermodesulfobacteriota</taxon>
        <taxon>Desulfuromonadia</taxon>
        <taxon>Geobacterales</taxon>
        <taxon>Geobacteraceae</taxon>
        <taxon>Trichlorobacter</taxon>
    </lineage>
</organism>
<dbReference type="Gene3D" id="3.90.79.10">
    <property type="entry name" value="Nucleoside Triphosphate Pyrophosphohydrolase"/>
    <property type="match status" value="1"/>
</dbReference>
<sequence length="190" mass="21167">MPLKPWVTITTEKCAEFKPWFSVVKDTLKLPSSRIVNDYYRIESPDYVLIHAVLPDGKILFERQYKQCLKRFILTAPSGGINADEEPLEAAKRELLEETGYTASVWIQVGAFTVDGTRGICTAHLFYADGLTGTAEPLVNDMEECELVALSREEAFQAINSQKIPLLPDITLLSYVTITFGQLTSCGATK</sequence>
<dbReference type="InterPro" id="IPR020084">
    <property type="entry name" value="NUDIX_hydrolase_CS"/>
</dbReference>
<evidence type="ECO:0000256" key="6">
    <source>
        <dbReference type="ARBA" id="ARBA00032162"/>
    </source>
</evidence>
<evidence type="ECO:0000256" key="4">
    <source>
        <dbReference type="ARBA" id="ARBA00016377"/>
    </source>
</evidence>
<dbReference type="Proteomes" id="UP000190102">
    <property type="component" value="Unassembled WGS sequence"/>
</dbReference>
<evidence type="ECO:0000313" key="9">
    <source>
        <dbReference type="EMBL" id="SJZ34595.1"/>
    </source>
</evidence>
<evidence type="ECO:0000256" key="1">
    <source>
        <dbReference type="ARBA" id="ARBA00000847"/>
    </source>
</evidence>
<dbReference type="AlphaFoldDB" id="A0A1T4JX47"/>
<dbReference type="SUPFAM" id="SSF55811">
    <property type="entry name" value="Nudix"/>
    <property type="match status" value="1"/>
</dbReference>
<evidence type="ECO:0000259" key="8">
    <source>
        <dbReference type="PROSITE" id="PS51462"/>
    </source>
</evidence>
<keyword evidence="5" id="KW-0378">Hydrolase</keyword>
<evidence type="ECO:0000313" key="10">
    <source>
        <dbReference type="Proteomes" id="UP000190102"/>
    </source>
</evidence>
<evidence type="ECO:0000256" key="2">
    <source>
        <dbReference type="ARBA" id="ARBA00001946"/>
    </source>
</evidence>
<dbReference type="CDD" id="cd03424">
    <property type="entry name" value="NUDIX_ADPRase_Nudt5_UGPPase_Nudt14"/>
    <property type="match status" value="1"/>
</dbReference>
<evidence type="ECO:0000256" key="5">
    <source>
        <dbReference type="ARBA" id="ARBA00022801"/>
    </source>
</evidence>
<dbReference type="GO" id="GO:0016787">
    <property type="term" value="F:hydrolase activity"/>
    <property type="evidence" value="ECO:0007669"/>
    <property type="project" value="UniProtKB-KW"/>
</dbReference>
<dbReference type="InterPro" id="IPR015797">
    <property type="entry name" value="NUDIX_hydrolase-like_dom_sf"/>
</dbReference>
<dbReference type="RefSeq" id="WP_161947394.1">
    <property type="nucleotide sequence ID" value="NZ_FUWR01000001.1"/>
</dbReference>
<dbReference type="Pfam" id="PF00293">
    <property type="entry name" value="NUDIX"/>
    <property type="match status" value="1"/>
</dbReference>
<dbReference type="PANTHER" id="PTHR11839:SF18">
    <property type="entry name" value="NUDIX HYDROLASE DOMAIN-CONTAINING PROTEIN"/>
    <property type="match status" value="1"/>
</dbReference>
<evidence type="ECO:0000256" key="3">
    <source>
        <dbReference type="ARBA" id="ARBA00007275"/>
    </source>
</evidence>
<comment type="cofactor">
    <cofactor evidence="2">
        <name>Mg(2+)</name>
        <dbReference type="ChEBI" id="CHEBI:18420"/>
    </cofactor>
</comment>
<keyword evidence="10" id="KW-1185">Reference proteome</keyword>
<dbReference type="PANTHER" id="PTHR11839">
    <property type="entry name" value="UDP/ADP-SUGAR PYROPHOSPHATASE"/>
    <property type="match status" value="1"/>
</dbReference>
<comment type="catalytic activity">
    <reaction evidence="1">
        <text>GDP-alpha-D-mannose + H2O = alpha-D-mannose 1-phosphate + GMP + 2 H(+)</text>
        <dbReference type="Rhea" id="RHEA:27978"/>
        <dbReference type="ChEBI" id="CHEBI:15377"/>
        <dbReference type="ChEBI" id="CHEBI:15378"/>
        <dbReference type="ChEBI" id="CHEBI:57527"/>
        <dbReference type="ChEBI" id="CHEBI:58115"/>
        <dbReference type="ChEBI" id="CHEBI:58409"/>
    </reaction>
</comment>
<dbReference type="STRING" id="115783.SAMN02745119_00129"/>
<dbReference type="InterPro" id="IPR000086">
    <property type="entry name" value="NUDIX_hydrolase_dom"/>
</dbReference>
<comment type="similarity">
    <text evidence="3">Belongs to the Nudix hydrolase family. NudK subfamily.</text>
</comment>
<proteinExistence type="inferred from homology"/>
<feature type="domain" description="Nudix hydrolase" evidence="8">
    <location>
        <begin position="43"/>
        <end position="172"/>
    </location>
</feature>
<name>A0A1T4JX47_9BACT</name>
<gene>
    <name evidence="9" type="ORF">SAMN02745119_00129</name>
</gene>
<dbReference type="EMBL" id="FUWR01000001">
    <property type="protein sequence ID" value="SJZ34595.1"/>
    <property type="molecule type" value="Genomic_DNA"/>
</dbReference>
<evidence type="ECO:0000256" key="7">
    <source>
        <dbReference type="ARBA" id="ARBA00032272"/>
    </source>
</evidence>
<dbReference type="GO" id="GO:0006753">
    <property type="term" value="P:nucleoside phosphate metabolic process"/>
    <property type="evidence" value="ECO:0007669"/>
    <property type="project" value="TreeGrafter"/>
</dbReference>